<dbReference type="EMBL" id="GL945509">
    <property type="protein sequence ID" value="EGN92260.1"/>
    <property type="molecule type" value="Genomic_DNA"/>
</dbReference>
<name>F8QHF0_SERL3</name>
<dbReference type="InParanoid" id="F8QHF0"/>
<sequence>MTPIGTISPEDRRVHITPTISTILQFRALDFGMEHCQLQVVLPTSVASNTLSYKTCPGFIGKIADIKVDYGLTWSHNFTCATDEVITFELACSSSKNPGGECYVDWWQTKGQSNPAVFLTQHTSV</sequence>
<evidence type="ECO:0000313" key="2">
    <source>
        <dbReference type="Proteomes" id="UP000008063"/>
    </source>
</evidence>
<protein>
    <recommendedName>
        <fullName evidence="3">Ubiquitin 3 binding protein But2 C-terminal domain-containing protein</fullName>
    </recommendedName>
</protein>
<accession>F8QHF0</accession>
<dbReference type="HOGENOM" id="CLU_055652_1_0_1"/>
<proteinExistence type="predicted"/>
<dbReference type="OMA" id="MERCELN"/>
<dbReference type="AlphaFoldDB" id="F8QHF0"/>
<evidence type="ECO:0000313" key="1">
    <source>
        <dbReference type="EMBL" id="EGN92260.1"/>
    </source>
</evidence>
<keyword evidence="2" id="KW-1185">Reference proteome</keyword>
<evidence type="ECO:0008006" key="3">
    <source>
        <dbReference type="Google" id="ProtNLM"/>
    </source>
</evidence>
<dbReference type="Proteomes" id="UP000008063">
    <property type="component" value="Unassembled WGS sequence"/>
</dbReference>
<reference evidence="2" key="1">
    <citation type="journal article" date="2011" name="Science">
        <title>The plant cell wall-decomposing machinery underlies the functional diversity of forest fungi.</title>
        <authorList>
            <person name="Eastwood D.C."/>
            <person name="Floudas D."/>
            <person name="Binder M."/>
            <person name="Majcherczyk A."/>
            <person name="Schneider P."/>
            <person name="Aerts A."/>
            <person name="Asiegbu F.O."/>
            <person name="Baker S.E."/>
            <person name="Barry K."/>
            <person name="Bendiksby M."/>
            <person name="Blumentritt M."/>
            <person name="Coutinho P.M."/>
            <person name="Cullen D."/>
            <person name="de Vries R.P."/>
            <person name="Gathman A."/>
            <person name="Goodell B."/>
            <person name="Henrissat B."/>
            <person name="Ihrmark K."/>
            <person name="Kauserud H."/>
            <person name="Kohler A."/>
            <person name="LaButti K."/>
            <person name="Lapidus A."/>
            <person name="Lavin J.L."/>
            <person name="Lee Y.-H."/>
            <person name="Lindquist E."/>
            <person name="Lilly W."/>
            <person name="Lucas S."/>
            <person name="Morin E."/>
            <person name="Murat C."/>
            <person name="Oguiza J.A."/>
            <person name="Park J."/>
            <person name="Pisabarro A.G."/>
            <person name="Riley R."/>
            <person name="Rosling A."/>
            <person name="Salamov A."/>
            <person name="Schmidt O."/>
            <person name="Schmutz J."/>
            <person name="Skrede I."/>
            <person name="Stenlid J."/>
            <person name="Wiebenga A."/>
            <person name="Xie X."/>
            <person name="Kuees U."/>
            <person name="Hibbett D.S."/>
            <person name="Hoffmeister D."/>
            <person name="Hoegberg N."/>
            <person name="Martin F."/>
            <person name="Grigoriev I.V."/>
            <person name="Watkinson S.C."/>
        </authorList>
    </citation>
    <scope>NUCLEOTIDE SEQUENCE [LARGE SCALE GENOMIC DNA]</scope>
    <source>
        <strain evidence="2">strain S7.3</strain>
    </source>
</reference>
<dbReference type="OrthoDB" id="3350619at2759"/>
<gene>
    <name evidence="1" type="ORF">SERLA73DRAFT_173018</name>
</gene>
<organism evidence="2">
    <name type="scientific">Serpula lacrymans var. lacrymans (strain S7.3)</name>
    <name type="common">Dry rot fungus</name>
    <dbReference type="NCBI Taxonomy" id="936435"/>
    <lineage>
        <taxon>Eukaryota</taxon>
        <taxon>Fungi</taxon>
        <taxon>Dikarya</taxon>
        <taxon>Basidiomycota</taxon>
        <taxon>Agaricomycotina</taxon>
        <taxon>Agaricomycetes</taxon>
        <taxon>Agaricomycetidae</taxon>
        <taxon>Boletales</taxon>
        <taxon>Coniophorineae</taxon>
        <taxon>Serpulaceae</taxon>
        <taxon>Serpula</taxon>
    </lineage>
</organism>